<dbReference type="PANTHER" id="PTHR34048:SF3">
    <property type="entry name" value="LOW-DENSITY RECEPTOR-LIKE PROTEIN"/>
    <property type="match status" value="1"/>
</dbReference>
<reference evidence="3" key="2">
    <citation type="submission" date="2009-02" db="EMBL/GenBank/DDBJ databases">
        <title>Full length sequence-verified cDNA sequences from Sitka spruce (Picea sitchensis).</title>
        <authorList>
            <person name="Reid K.E."/>
            <person name="Liao N."/>
            <person name="Ralph S."/>
            <person name="Kolosova N."/>
            <person name="Oddy C."/>
            <person name="Moore R."/>
            <person name="Mayo M."/>
            <person name="Wagner S."/>
            <person name="King J."/>
            <person name="Yanchuk A."/>
            <person name="Holt R."/>
            <person name="Jones S."/>
            <person name="Marra M."/>
            <person name="Ritland C.E."/>
            <person name="Ritland K."/>
            <person name="Bohlmann J."/>
        </authorList>
    </citation>
    <scope>NUCLEOTIDE SEQUENCE</scope>
    <source>
        <tissue evidence="3">Bark</tissue>
    </source>
</reference>
<organism evidence="2">
    <name type="scientific">Picea sitchensis</name>
    <name type="common">Sitka spruce</name>
    <name type="synonym">Pinus sitchensis</name>
    <dbReference type="NCBI Taxonomy" id="3332"/>
    <lineage>
        <taxon>Eukaryota</taxon>
        <taxon>Viridiplantae</taxon>
        <taxon>Streptophyta</taxon>
        <taxon>Embryophyta</taxon>
        <taxon>Tracheophyta</taxon>
        <taxon>Spermatophyta</taxon>
        <taxon>Pinopsida</taxon>
        <taxon>Pinidae</taxon>
        <taxon>Conifers I</taxon>
        <taxon>Pinales</taxon>
        <taxon>Pinaceae</taxon>
        <taxon>Picea</taxon>
    </lineage>
</organism>
<dbReference type="AlphaFoldDB" id="A9NMG3"/>
<dbReference type="OMA" id="GERQYGV"/>
<dbReference type="InterPro" id="IPR040377">
    <property type="entry name" value="Ssl2009-like"/>
</dbReference>
<dbReference type="EMBL" id="EF082467">
    <property type="protein sequence ID" value="ABK21824.1"/>
    <property type="molecule type" value="mRNA"/>
</dbReference>
<dbReference type="EMBL" id="BT071436">
    <property type="protein sequence ID" value="ACN40896.1"/>
    <property type="molecule type" value="mRNA"/>
</dbReference>
<keyword evidence="1" id="KW-1133">Transmembrane helix</keyword>
<keyword evidence="1" id="KW-0812">Transmembrane</keyword>
<sequence length="158" mass="16996">MMASSPSALNTGVTLKPSVKIAPRSSPISTQKKKTKLSGLISYKSRASVRAVYNGNRESAAGDFLGGFLLGGVVFGALGYLLAPKISKSLWGERQYGVMKNMLKFLDEDDDVLETTRNSLNEKISQLNSAIDDVSVQLRVKDGARVSDLGNREVESAV</sequence>
<dbReference type="GO" id="GO:0009535">
    <property type="term" value="C:chloroplast thylakoid membrane"/>
    <property type="evidence" value="ECO:0007669"/>
    <property type="project" value="TreeGrafter"/>
</dbReference>
<dbReference type="GO" id="GO:0009706">
    <property type="term" value="C:chloroplast inner membrane"/>
    <property type="evidence" value="ECO:0007669"/>
    <property type="project" value="TreeGrafter"/>
</dbReference>
<evidence type="ECO:0000313" key="3">
    <source>
        <dbReference type="EMBL" id="ACN40896.1"/>
    </source>
</evidence>
<evidence type="ECO:0000313" key="2">
    <source>
        <dbReference type="EMBL" id="ABK21824.1"/>
    </source>
</evidence>
<protein>
    <submittedName>
        <fullName evidence="2">Uncharacterized protein</fullName>
    </submittedName>
</protein>
<keyword evidence="1" id="KW-0472">Membrane</keyword>
<accession>A9NMG3</accession>
<reference evidence="2" key="1">
    <citation type="journal article" date="2008" name="BMC Genomics">
        <title>A conifer genomics resource of 200,000 spruce (Picea spp.) ESTs and 6,464 high-quality, sequence-finished full-length cDNAs for Sitka spruce (Picea sitchensis).</title>
        <authorList>
            <person name="Ralph S.G."/>
            <person name="Chun H.J."/>
            <person name="Kolosova N."/>
            <person name="Cooper D."/>
            <person name="Oddy C."/>
            <person name="Ritland C.E."/>
            <person name="Kirkpatrick R."/>
            <person name="Moore R."/>
            <person name="Barber S."/>
            <person name="Holt R.A."/>
            <person name="Jones S.J."/>
            <person name="Marra M.A."/>
            <person name="Douglas C.J."/>
            <person name="Ritland K."/>
            <person name="Bohlmann J."/>
        </authorList>
    </citation>
    <scope>NUCLEOTIDE SEQUENCE</scope>
    <source>
        <tissue evidence="2">Green portion of the leader tissue</tissue>
    </source>
</reference>
<dbReference type="PANTHER" id="PTHR34048">
    <property type="entry name" value="LOW-DENSITY RECEPTOR-LIKE PROTEIN"/>
    <property type="match status" value="1"/>
</dbReference>
<evidence type="ECO:0000256" key="1">
    <source>
        <dbReference type="SAM" id="Phobius"/>
    </source>
</evidence>
<name>A9NMG3_PICSI</name>
<proteinExistence type="evidence at transcript level"/>
<feature type="transmembrane region" description="Helical" evidence="1">
    <location>
        <begin position="64"/>
        <end position="83"/>
    </location>
</feature>